<dbReference type="Pfam" id="PF19016">
    <property type="entry name" value="DUF5745"/>
    <property type="match status" value="1"/>
</dbReference>
<feature type="non-terminal residue" evidence="3">
    <location>
        <position position="180"/>
    </location>
</feature>
<protein>
    <submittedName>
        <fullName evidence="3">Centrosomal protein of 95 kDa</fullName>
    </submittedName>
</protein>
<reference evidence="3 4" key="1">
    <citation type="journal article" date="2013" name="Proc. Natl. Acad. Sci. U.S.A.">
        <title>The king cobra genome reveals dynamic gene evolution and adaptation in the snake venom system.</title>
        <authorList>
            <person name="Vonk F.J."/>
            <person name="Casewell N.R."/>
            <person name="Henkel C.V."/>
            <person name="Heimberg A.M."/>
            <person name="Jansen H.J."/>
            <person name="McCleary R.J."/>
            <person name="Kerkkamp H.M."/>
            <person name="Vos R.A."/>
            <person name="Guerreiro I."/>
            <person name="Calvete J.J."/>
            <person name="Wuster W."/>
            <person name="Woods A.E."/>
            <person name="Logan J.M."/>
            <person name="Harrison R.A."/>
            <person name="Castoe T.A."/>
            <person name="de Koning A.P."/>
            <person name="Pollock D.D."/>
            <person name="Yandell M."/>
            <person name="Calderon D."/>
            <person name="Renjifo C."/>
            <person name="Currier R.B."/>
            <person name="Salgado D."/>
            <person name="Pla D."/>
            <person name="Sanz L."/>
            <person name="Hyder A.S."/>
            <person name="Ribeiro J.M."/>
            <person name="Arntzen J.W."/>
            <person name="van den Thillart G.E."/>
            <person name="Boetzer M."/>
            <person name="Pirovano W."/>
            <person name="Dirks R.P."/>
            <person name="Spaink H.P."/>
            <person name="Duboule D."/>
            <person name="McGlinn E."/>
            <person name="Kini R.M."/>
            <person name="Richardson M.K."/>
        </authorList>
    </citation>
    <scope>NUCLEOTIDE SEQUENCE</scope>
    <source>
        <tissue evidence="3">Blood</tissue>
    </source>
</reference>
<evidence type="ECO:0000259" key="2">
    <source>
        <dbReference type="Pfam" id="PF19016"/>
    </source>
</evidence>
<keyword evidence="4" id="KW-1185">Reference proteome</keyword>
<evidence type="ECO:0000313" key="3">
    <source>
        <dbReference type="EMBL" id="ETE73110.1"/>
    </source>
</evidence>
<dbReference type="InterPro" id="IPR026619">
    <property type="entry name" value="CEP95"/>
</dbReference>
<dbReference type="PANTHER" id="PTHR22545">
    <property type="entry name" value="CENTROSOMAL PROTEIN OF 95 KDA"/>
    <property type="match status" value="1"/>
</dbReference>
<dbReference type="OrthoDB" id="545730at2759"/>
<comment type="caution">
    <text evidence="3">The sequence shown here is derived from an EMBL/GenBank/DDBJ whole genome shotgun (WGS) entry which is preliminary data.</text>
</comment>
<feature type="region of interest" description="Disordered" evidence="1">
    <location>
        <begin position="139"/>
        <end position="180"/>
    </location>
</feature>
<proteinExistence type="predicted"/>
<evidence type="ECO:0000256" key="1">
    <source>
        <dbReference type="SAM" id="MobiDB-lite"/>
    </source>
</evidence>
<name>V8PFJ1_OPHHA</name>
<gene>
    <name evidence="3" type="primary">CEP95</name>
    <name evidence="3" type="ORF">L345_01048</name>
</gene>
<dbReference type="EMBL" id="AZIM01000136">
    <property type="protein sequence ID" value="ETE73110.1"/>
    <property type="molecule type" value="Genomic_DNA"/>
</dbReference>
<dbReference type="GO" id="GO:0000922">
    <property type="term" value="C:spindle pole"/>
    <property type="evidence" value="ECO:0007669"/>
    <property type="project" value="InterPro"/>
</dbReference>
<dbReference type="AlphaFoldDB" id="V8PFJ1"/>
<dbReference type="PANTHER" id="PTHR22545:SF0">
    <property type="entry name" value="CENTROSOMAL PROTEIN OF 95 KDA"/>
    <property type="match status" value="1"/>
</dbReference>
<feature type="domain" description="DUF5745" evidence="2">
    <location>
        <begin position="73"/>
        <end position="127"/>
    </location>
</feature>
<dbReference type="Proteomes" id="UP000018936">
    <property type="component" value="Unassembled WGS sequence"/>
</dbReference>
<organism evidence="3 4">
    <name type="scientific">Ophiophagus hannah</name>
    <name type="common">King cobra</name>
    <name type="synonym">Naja hannah</name>
    <dbReference type="NCBI Taxonomy" id="8665"/>
    <lineage>
        <taxon>Eukaryota</taxon>
        <taxon>Metazoa</taxon>
        <taxon>Chordata</taxon>
        <taxon>Craniata</taxon>
        <taxon>Vertebrata</taxon>
        <taxon>Euteleostomi</taxon>
        <taxon>Lepidosauria</taxon>
        <taxon>Squamata</taxon>
        <taxon>Bifurcata</taxon>
        <taxon>Unidentata</taxon>
        <taxon>Episquamata</taxon>
        <taxon>Toxicofera</taxon>
        <taxon>Serpentes</taxon>
        <taxon>Colubroidea</taxon>
        <taxon>Elapidae</taxon>
        <taxon>Elapinae</taxon>
        <taxon>Ophiophagus</taxon>
    </lineage>
</organism>
<evidence type="ECO:0000313" key="4">
    <source>
        <dbReference type="Proteomes" id="UP000018936"/>
    </source>
</evidence>
<dbReference type="GO" id="GO:0005813">
    <property type="term" value="C:centrosome"/>
    <property type="evidence" value="ECO:0007669"/>
    <property type="project" value="InterPro"/>
</dbReference>
<feature type="non-terminal residue" evidence="3">
    <location>
        <position position="1"/>
    </location>
</feature>
<accession>V8PFJ1</accession>
<dbReference type="InterPro" id="IPR044039">
    <property type="entry name" value="DUF5745"/>
</dbReference>
<feature type="compositionally biased region" description="Basic and acidic residues" evidence="1">
    <location>
        <begin position="153"/>
        <end position="163"/>
    </location>
</feature>
<sequence length="180" mass="19919">WITVANDLLTKCNIHLHVNSLSDCGAEVFVHLYESILGEKVPGKNACILHYHYSKYIVMHSSNVKKLLTDFIAVPSCQEDNIHNVQAVIDSLALDYLQISLSHITGENIVKGDKESIRNLLEIFDGLLEYLTEEISETASQQDGGLKQMAETEVQHTDSKTPEDGCDIPVPSLEQPSAEG</sequence>